<dbReference type="RefSeq" id="XP_067924568.1">
    <property type="nucleotide sequence ID" value="XM_068063455.1"/>
</dbReference>
<dbReference type="Proteomes" id="UP000221165">
    <property type="component" value="Unassembled WGS sequence"/>
</dbReference>
<protein>
    <submittedName>
        <fullName evidence="2">Uncharacterized protein</fullName>
    </submittedName>
</protein>
<reference evidence="2 3" key="1">
    <citation type="journal article" date="2017" name="Int. J. Parasitol.">
        <title>The genome of the protozoan parasite Cystoisospora suis and a reverse vaccinology approach to identify vaccine candidates.</title>
        <authorList>
            <person name="Palmieri N."/>
            <person name="Shrestha A."/>
            <person name="Ruttkowski B."/>
            <person name="Beck T."/>
            <person name="Vogl C."/>
            <person name="Tomley F."/>
            <person name="Blake D.P."/>
            <person name="Joachim A."/>
        </authorList>
    </citation>
    <scope>NUCLEOTIDE SEQUENCE [LARGE SCALE GENOMIC DNA]</scope>
    <source>
        <strain evidence="2 3">Wien I</strain>
    </source>
</reference>
<feature type="region of interest" description="Disordered" evidence="1">
    <location>
        <begin position="212"/>
        <end position="272"/>
    </location>
</feature>
<comment type="caution">
    <text evidence="2">The sequence shown here is derived from an EMBL/GenBank/DDBJ whole genome shotgun (WGS) entry which is preliminary data.</text>
</comment>
<gene>
    <name evidence="2" type="ORF">CSUI_003257</name>
</gene>
<dbReference type="AlphaFoldDB" id="A0A2C6KFT1"/>
<evidence type="ECO:0000256" key="1">
    <source>
        <dbReference type="SAM" id="MobiDB-lite"/>
    </source>
</evidence>
<accession>A0A2C6KFT1</accession>
<dbReference type="EMBL" id="MIGC01001426">
    <property type="protein sequence ID" value="PHJ22891.1"/>
    <property type="molecule type" value="Genomic_DNA"/>
</dbReference>
<evidence type="ECO:0000313" key="3">
    <source>
        <dbReference type="Proteomes" id="UP000221165"/>
    </source>
</evidence>
<proteinExistence type="predicted"/>
<sequence length="351" mass="40723">MACHVHVYGRRGGGALGASKSTGSSSSLLASLAQVFKWGKRWRVHKQTLLIQTYEKPCIKRTRIAEEKAYYPRWFYLKYATEVLKFSLKNHLRLDSAYNRDRLLFDEQRLDADPRGGGGAFGGGEDSLYPRYAVKSEREKLLKELEDELLDIHKKILRMDYFDVVTQTPKNPLSRSSLHIAASDILREVEENIGRIPPWRVFYQRYGGRRTATRRGRQARPASLHTEEEEADQSSSLSSSSYHPGKKDEEEHVERSLNRKEEEERPHAIDQDTKRSSWSFEELRVLYFYLLKFVSLSIRLKELRDISLFDESSHALSSSSPEKTERRISWGGGYNESTLSKLFDRHRSHFS</sequence>
<keyword evidence="3" id="KW-1185">Reference proteome</keyword>
<dbReference type="VEuPathDB" id="ToxoDB:CSUI_003257"/>
<organism evidence="2 3">
    <name type="scientific">Cystoisospora suis</name>
    <dbReference type="NCBI Taxonomy" id="483139"/>
    <lineage>
        <taxon>Eukaryota</taxon>
        <taxon>Sar</taxon>
        <taxon>Alveolata</taxon>
        <taxon>Apicomplexa</taxon>
        <taxon>Conoidasida</taxon>
        <taxon>Coccidia</taxon>
        <taxon>Eucoccidiorida</taxon>
        <taxon>Eimeriorina</taxon>
        <taxon>Sarcocystidae</taxon>
        <taxon>Cystoisospora</taxon>
    </lineage>
</organism>
<dbReference type="GeneID" id="94426666"/>
<dbReference type="OrthoDB" id="428703at2759"/>
<feature type="compositionally biased region" description="Basic and acidic residues" evidence="1">
    <location>
        <begin position="245"/>
        <end position="272"/>
    </location>
</feature>
<name>A0A2C6KFT1_9APIC</name>
<evidence type="ECO:0000313" key="2">
    <source>
        <dbReference type="EMBL" id="PHJ22891.1"/>
    </source>
</evidence>